<gene>
    <name evidence="6" type="ORF">SLS62_002421</name>
</gene>
<comment type="caution">
    <text evidence="6">The sequence shown here is derived from an EMBL/GenBank/DDBJ whole genome shotgun (WGS) entry which is preliminary data.</text>
</comment>
<dbReference type="PANTHER" id="PTHR34997:SF1">
    <property type="entry name" value="PEPTIDOGLYCAN-BINDING LYSIN DOMAIN"/>
    <property type="match status" value="1"/>
</dbReference>
<keyword evidence="1" id="KW-0147">Chitin-binding</keyword>
<dbReference type="SUPFAM" id="SSF54106">
    <property type="entry name" value="LysM domain"/>
    <property type="match status" value="1"/>
</dbReference>
<sequence>MEEFLLRVAQYFIPGFPQASINMLKTLTSSLTALLVLLASPGLALDPPGLVQPGSDFRVCSGWTLASPGDSCYSLSKPAGLSIDAFLALNPQLKHDCRRLWAGYHYCIRAAAAPAPTQQRLKPPGQAPVPVKTRSPPPHGPITPAPAVTSCVYDDCYNQFEINGKMDPRGVTALCDAYQRTARTEKDPDPARLFASLPKPSPAYWWPDHITRMCTGDAHLYMSSLCRCFTSAPFTASLGEGHSV</sequence>
<dbReference type="Proteomes" id="UP001320420">
    <property type="component" value="Unassembled WGS sequence"/>
</dbReference>
<dbReference type="AlphaFoldDB" id="A0AAN9UXR9"/>
<protein>
    <recommendedName>
        <fullName evidence="5">LysM domain-containing protein</fullName>
    </recommendedName>
</protein>
<evidence type="ECO:0000313" key="6">
    <source>
        <dbReference type="EMBL" id="KAK7755491.1"/>
    </source>
</evidence>
<name>A0AAN9UXR9_9PEZI</name>
<evidence type="ECO:0000259" key="5">
    <source>
        <dbReference type="PROSITE" id="PS51782"/>
    </source>
</evidence>
<evidence type="ECO:0000256" key="3">
    <source>
        <dbReference type="ARBA" id="ARBA00044955"/>
    </source>
</evidence>
<dbReference type="EMBL" id="JAKJXP020000012">
    <property type="protein sequence ID" value="KAK7755491.1"/>
    <property type="molecule type" value="Genomic_DNA"/>
</dbReference>
<dbReference type="Gene3D" id="3.10.350.10">
    <property type="entry name" value="LysM domain"/>
    <property type="match status" value="1"/>
</dbReference>
<feature type="region of interest" description="Disordered" evidence="4">
    <location>
        <begin position="117"/>
        <end position="141"/>
    </location>
</feature>
<dbReference type="InterPro" id="IPR018392">
    <property type="entry name" value="LysM"/>
</dbReference>
<evidence type="ECO:0000256" key="1">
    <source>
        <dbReference type="ARBA" id="ARBA00022669"/>
    </source>
</evidence>
<evidence type="ECO:0000313" key="7">
    <source>
        <dbReference type="Proteomes" id="UP001320420"/>
    </source>
</evidence>
<feature type="domain" description="LysM" evidence="5">
    <location>
        <begin position="62"/>
        <end position="108"/>
    </location>
</feature>
<keyword evidence="7" id="KW-1185">Reference proteome</keyword>
<evidence type="ECO:0000256" key="2">
    <source>
        <dbReference type="ARBA" id="ARBA00023026"/>
    </source>
</evidence>
<reference evidence="6 7" key="1">
    <citation type="submission" date="2024-02" db="EMBL/GenBank/DDBJ databases">
        <title>De novo assembly and annotation of 12 fungi associated with fruit tree decline syndrome in Ontario, Canada.</title>
        <authorList>
            <person name="Sulman M."/>
            <person name="Ellouze W."/>
            <person name="Ilyukhin E."/>
        </authorList>
    </citation>
    <scope>NUCLEOTIDE SEQUENCE [LARGE SCALE GENOMIC DNA]</scope>
    <source>
        <strain evidence="6 7">M11/M66-122</strain>
    </source>
</reference>
<organism evidence="6 7">
    <name type="scientific">Diatrype stigma</name>
    <dbReference type="NCBI Taxonomy" id="117547"/>
    <lineage>
        <taxon>Eukaryota</taxon>
        <taxon>Fungi</taxon>
        <taxon>Dikarya</taxon>
        <taxon>Ascomycota</taxon>
        <taxon>Pezizomycotina</taxon>
        <taxon>Sordariomycetes</taxon>
        <taxon>Xylariomycetidae</taxon>
        <taxon>Xylariales</taxon>
        <taxon>Diatrypaceae</taxon>
        <taxon>Diatrype</taxon>
    </lineage>
</organism>
<dbReference type="GO" id="GO:0008061">
    <property type="term" value="F:chitin binding"/>
    <property type="evidence" value="ECO:0007669"/>
    <property type="project" value="UniProtKB-KW"/>
</dbReference>
<dbReference type="PANTHER" id="PTHR34997">
    <property type="entry name" value="AM15"/>
    <property type="match status" value="1"/>
</dbReference>
<comment type="similarity">
    <text evidence="3">Belongs to the secreted LysM effector family.</text>
</comment>
<dbReference type="InterPro" id="IPR036779">
    <property type="entry name" value="LysM_dom_sf"/>
</dbReference>
<dbReference type="PROSITE" id="PS51782">
    <property type="entry name" value="LYSM"/>
    <property type="match status" value="1"/>
</dbReference>
<dbReference type="CDD" id="cd00118">
    <property type="entry name" value="LysM"/>
    <property type="match status" value="1"/>
</dbReference>
<keyword evidence="2" id="KW-0843">Virulence</keyword>
<evidence type="ECO:0000256" key="4">
    <source>
        <dbReference type="SAM" id="MobiDB-lite"/>
    </source>
</evidence>
<dbReference type="InterPro" id="IPR052210">
    <property type="entry name" value="LysM1-like"/>
</dbReference>
<proteinExistence type="inferred from homology"/>
<accession>A0AAN9UXR9</accession>